<feature type="compositionally biased region" description="Basic residues" evidence="1">
    <location>
        <begin position="199"/>
        <end position="208"/>
    </location>
</feature>
<dbReference type="GO" id="GO:0005975">
    <property type="term" value="P:carbohydrate metabolic process"/>
    <property type="evidence" value="ECO:0007669"/>
    <property type="project" value="InterPro"/>
</dbReference>
<keyword evidence="3" id="KW-1185">Reference proteome</keyword>
<dbReference type="AlphaFoldDB" id="A0A225MWU2"/>
<comment type="caution">
    <text evidence="2">The sequence shown here is derived from an EMBL/GenBank/DDBJ whole genome shotgun (WGS) entry which is preliminary data.</text>
</comment>
<accession>A0A225MWU2</accession>
<dbReference type="SUPFAM" id="SSF88713">
    <property type="entry name" value="Glycoside hydrolase/deacetylase"/>
    <property type="match status" value="1"/>
</dbReference>
<sequence length="208" mass="22522">MIAQLACHIDTTHATPLAALPACDVIYLADAAPEAVERHMRSLNDTQVLLGISLDYPEGMDPRHCAAASTDILLQQALSSRLAAFAAIAQSQGRVLSTVGCHGSLEQDVADDERTTQVVARTLLRFDSSLSMAVPAGRRGIAVAYHCGIQVLREAWLGKEISQPSRDGNRSAMLHIDRYRTQHEPAQRVASAPREASRGRQRRGSGVF</sequence>
<evidence type="ECO:0000313" key="3">
    <source>
        <dbReference type="Proteomes" id="UP000214603"/>
    </source>
</evidence>
<dbReference type="Pfam" id="PF03746">
    <property type="entry name" value="LamB_YcsF"/>
    <property type="match status" value="1"/>
</dbReference>
<dbReference type="EMBL" id="NJIH01000002">
    <property type="protein sequence ID" value="OWT65695.1"/>
    <property type="molecule type" value="Genomic_DNA"/>
</dbReference>
<name>A0A225MWU2_9BURK</name>
<feature type="region of interest" description="Disordered" evidence="1">
    <location>
        <begin position="180"/>
        <end position="208"/>
    </location>
</feature>
<dbReference type="InterPro" id="IPR005501">
    <property type="entry name" value="LamB/YcsF/PxpA-like"/>
</dbReference>
<dbReference type="Gene3D" id="3.20.20.370">
    <property type="entry name" value="Glycoside hydrolase/deacetylase"/>
    <property type="match status" value="1"/>
</dbReference>
<proteinExistence type="predicted"/>
<dbReference type="RefSeq" id="WP_088601845.1">
    <property type="nucleotide sequence ID" value="NZ_NJIH01000002.1"/>
</dbReference>
<evidence type="ECO:0000256" key="1">
    <source>
        <dbReference type="SAM" id="MobiDB-lite"/>
    </source>
</evidence>
<evidence type="ECO:0000313" key="2">
    <source>
        <dbReference type="EMBL" id="OWT65695.1"/>
    </source>
</evidence>
<organism evidence="2 3">
    <name type="scientific">Candidimonas nitroreducens</name>
    <dbReference type="NCBI Taxonomy" id="683354"/>
    <lineage>
        <taxon>Bacteria</taxon>
        <taxon>Pseudomonadati</taxon>
        <taxon>Pseudomonadota</taxon>
        <taxon>Betaproteobacteria</taxon>
        <taxon>Burkholderiales</taxon>
        <taxon>Alcaligenaceae</taxon>
        <taxon>Candidimonas</taxon>
    </lineage>
</organism>
<reference evidence="3" key="1">
    <citation type="submission" date="2017-06" db="EMBL/GenBank/DDBJ databases">
        <title>Herbaspirillum phytohormonus sp. nov., isolated from the root nodule of Robinia pseudoacacia in lead-zinc mine.</title>
        <authorList>
            <person name="Fan M."/>
            <person name="Lin Y."/>
        </authorList>
    </citation>
    <scope>NUCLEOTIDE SEQUENCE [LARGE SCALE GENOMIC DNA]</scope>
    <source>
        <strain evidence="3">SC-089</strain>
    </source>
</reference>
<dbReference type="Proteomes" id="UP000214603">
    <property type="component" value="Unassembled WGS sequence"/>
</dbReference>
<dbReference type="InterPro" id="IPR011330">
    <property type="entry name" value="Glyco_hydro/deAcase_b/a-brl"/>
</dbReference>
<gene>
    <name evidence="2" type="ORF">CEY11_02870</name>
</gene>
<dbReference type="OrthoDB" id="8689111at2"/>
<protein>
    <submittedName>
        <fullName evidence="2">Uncharacterized protein</fullName>
    </submittedName>
</protein>